<sequence length="257" mass="30434">MIIKEDKDNIICIEQHEHALISGQFVHKWNEGLFPGLHLKSSVEYAITNHDRSWIPLDRKLVYLKEKGSMASFIDYPLKKKIEAYRRGIEQLLTEDIYAAYLISCHYASFFKGKKDILGKQFMASEEARQEQLLEKMILQDPKLSKEMLNFHFELLQLCDNLSLYLCMNRWGAKKQEEVEWFRDGFSQQLAPVSNEVFQANWESETQVRLSPFPFKTETLHVSIPYKVLSKQDLHRKDLQEIYRKIPYDYHAVIIRN</sequence>
<reference evidence="1 2" key="1">
    <citation type="submission" date="2017-10" db="EMBL/GenBank/DDBJ databases">
        <title>Bacillus sp. nov., a halophilic bacterium isolated from a Keqin Lake.</title>
        <authorList>
            <person name="Wang H."/>
        </authorList>
    </citation>
    <scope>NUCLEOTIDE SEQUENCE [LARGE SCALE GENOMIC DNA]</scope>
    <source>
        <strain evidence="1 2">KQ-12</strain>
    </source>
</reference>
<evidence type="ECO:0000313" key="1">
    <source>
        <dbReference type="EMBL" id="PYZ95239.1"/>
    </source>
</evidence>
<dbReference type="InterPro" id="IPR024992">
    <property type="entry name" value="DUF3891"/>
</dbReference>
<dbReference type="Pfam" id="PF13030">
    <property type="entry name" value="DUF3891"/>
    <property type="match status" value="1"/>
</dbReference>
<dbReference type="OrthoDB" id="190426at2"/>
<organism evidence="1 2">
    <name type="scientific">Salipaludibacillus keqinensis</name>
    <dbReference type="NCBI Taxonomy" id="2045207"/>
    <lineage>
        <taxon>Bacteria</taxon>
        <taxon>Bacillati</taxon>
        <taxon>Bacillota</taxon>
        <taxon>Bacilli</taxon>
        <taxon>Bacillales</taxon>
        <taxon>Bacillaceae</taxon>
    </lineage>
</organism>
<evidence type="ECO:0000313" key="2">
    <source>
        <dbReference type="Proteomes" id="UP000248214"/>
    </source>
</evidence>
<protein>
    <submittedName>
        <fullName evidence="1">Uncharacterized protein</fullName>
    </submittedName>
</protein>
<comment type="caution">
    <text evidence="1">The sequence shown here is derived from an EMBL/GenBank/DDBJ whole genome shotgun (WGS) entry which is preliminary data.</text>
</comment>
<dbReference type="EMBL" id="PDOD01000001">
    <property type="protein sequence ID" value="PYZ95239.1"/>
    <property type="molecule type" value="Genomic_DNA"/>
</dbReference>
<accession>A0A323TKA7</accession>
<dbReference type="Proteomes" id="UP000248214">
    <property type="component" value="Unassembled WGS sequence"/>
</dbReference>
<gene>
    <name evidence="1" type="ORF">CR194_06915</name>
</gene>
<dbReference type="RefSeq" id="WP_110608874.1">
    <property type="nucleotide sequence ID" value="NZ_PDOD01000001.1"/>
</dbReference>
<proteinExistence type="predicted"/>
<keyword evidence="2" id="KW-1185">Reference proteome</keyword>
<dbReference type="AlphaFoldDB" id="A0A323TKA7"/>
<name>A0A323TKA7_9BACI</name>